<dbReference type="Proteomes" id="UP001428341">
    <property type="component" value="Unassembled WGS sequence"/>
</dbReference>
<keyword evidence="2" id="KW-1185">Reference proteome</keyword>
<gene>
    <name evidence="1" type="ORF">WN944_023250</name>
</gene>
<protein>
    <submittedName>
        <fullName evidence="1">Uncharacterized protein</fullName>
    </submittedName>
</protein>
<dbReference type="InterPro" id="IPR023213">
    <property type="entry name" value="CAT-like_dom_sf"/>
</dbReference>
<sequence length="82" mass="9340">MPKHCLQTSVLDLSAWPALVPIVYFYRRQRQRQPNGSSNFFEAGLLKEAFSKVLAPYYHVAGRLARDNENGRIEIQCGTGEQ</sequence>
<comment type="caution">
    <text evidence="1">The sequence shown here is derived from an EMBL/GenBank/DDBJ whole genome shotgun (WGS) entry which is preliminary data.</text>
</comment>
<name>A0AAP0N018_9ROSI</name>
<dbReference type="AlphaFoldDB" id="A0AAP0N018"/>
<evidence type="ECO:0000313" key="1">
    <source>
        <dbReference type="EMBL" id="KAK9230283.1"/>
    </source>
</evidence>
<proteinExistence type="predicted"/>
<dbReference type="Gene3D" id="3.30.559.10">
    <property type="entry name" value="Chloramphenicol acetyltransferase-like domain"/>
    <property type="match status" value="1"/>
</dbReference>
<evidence type="ECO:0000313" key="2">
    <source>
        <dbReference type="Proteomes" id="UP001428341"/>
    </source>
</evidence>
<dbReference type="Pfam" id="PF02458">
    <property type="entry name" value="Transferase"/>
    <property type="match status" value="1"/>
</dbReference>
<accession>A0AAP0N018</accession>
<dbReference type="EMBL" id="JBCGBO010000001">
    <property type="protein sequence ID" value="KAK9230283.1"/>
    <property type="molecule type" value="Genomic_DNA"/>
</dbReference>
<organism evidence="1 2">
    <name type="scientific">Citrus x changshan-huyou</name>
    <dbReference type="NCBI Taxonomy" id="2935761"/>
    <lineage>
        <taxon>Eukaryota</taxon>
        <taxon>Viridiplantae</taxon>
        <taxon>Streptophyta</taxon>
        <taxon>Embryophyta</taxon>
        <taxon>Tracheophyta</taxon>
        <taxon>Spermatophyta</taxon>
        <taxon>Magnoliopsida</taxon>
        <taxon>eudicotyledons</taxon>
        <taxon>Gunneridae</taxon>
        <taxon>Pentapetalae</taxon>
        <taxon>rosids</taxon>
        <taxon>malvids</taxon>
        <taxon>Sapindales</taxon>
        <taxon>Rutaceae</taxon>
        <taxon>Aurantioideae</taxon>
        <taxon>Citrus</taxon>
    </lineage>
</organism>
<reference evidence="1 2" key="1">
    <citation type="submission" date="2024-05" db="EMBL/GenBank/DDBJ databases">
        <title>Haplotype-resolved chromosome-level genome assembly of Huyou (Citrus changshanensis).</title>
        <authorList>
            <person name="Miao C."/>
            <person name="Chen W."/>
            <person name="Wu Y."/>
            <person name="Wang L."/>
            <person name="Zhao S."/>
            <person name="Grierson D."/>
            <person name="Xu C."/>
            <person name="Chen K."/>
        </authorList>
    </citation>
    <scope>NUCLEOTIDE SEQUENCE [LARGE SCALE GENOMIC DNA]</scope>
    <source>
        <strain evidence="1">01-14</strain>
        <tissue evidence="1">Leaf</tissue>
    </source>
</reference>